<feature type="transmembrane region" description="Helical" evidence="6">
    <location>
        <begin position="6"/>
        <end position="28"/>
    </location>
</feature>
<proteinExistence type="predicted"/>
<evidence type="ECO:0000256" key="1">
    <source>
        <dbReference type="ARBA" id="ARBA00004141"/>
    </source>
</evidence>
<evidence type="ECO:0000256" key="6">
    <source>
        <dbReference type="SAM" id="Phobius"/>
    </source>
</evidence>
<feature type="transmembrane region" description="Helical" evidence="6">
    <location>
        <begin position="70"/>
        <end position="86"/>
    </location>
</feature>
<comment type="subcellular location">
    <subcellularLocation>
        <location evidence="1">Membrane</location>
        <topology evidence="1">Multi-pass membrane protein</topology>
    </subcellularLocation>
</comment>
<feature type="transmembrane region" description="Helical" evidence="6">
    <location>
        <begin position="131"/>
        <end position="158"/>
    </location>
</feature>
<keyword evidence="3" id="KW-0201">Cytochrome c-type biogenesis</keyword>
<evidence type="ECO:0000256" key="4">
    <source>
        <dbReference type="ARBA" id="ARBA00022989"/>
    </source>
</evidence>
<feature type="transmembrane region" description="Helical" evidence="6">
    <location>
        <begin position="242"/>
        <end position="259"/>
    </location>
</feature>
<dbReference type="AlphaFoldDB" id="A0A1G5BJM6"/>
<evidence type="ECO:0000259" key="7">
    <source>
        <dbReference type="Pfam" id="PF01578"/>
    </source>
</evidence>
<keyword evidence="2 6" id="KW-0812">Transmembrane</keyword>
<dbReference type="Proteomes" id="UP000198636">
    <property type="component" value="Unassembled WGS sequence"/>
</dbReference>
<feature type="transmembrane region" description="Helical" evidence="6">
    <location>
        <begin position="93"/>
        <end position="111"/>
    </location>
</feature>
<sequence length="277" mass="31661">MLLESHSFNIAFLLYGLSMVLYLVFFILRSDKYASLASYLVICGLLFHTISLATRTVEASRLPLSNQYEFATSFSWGIAACLIAFEKKYRFKILGTFVCPIIVLVTFYAALQSREIRPLMPALQSNWIILHVSTAVISYGAFAVACGISVMFLIKSYLNKNSFIQKNMPSLEILDTISYRAIGLGFVMLTIVIVSGAIWADQAWGRYWQWDPKETWSFITWIIYAVYLHVRLSRGWKYKNAAWFAIIGFLSILFTYVGVNTLLTGYHSYAIIWLNML</sequence>
<dbReference type="InterPro" id="IPR045062">
    <property type="entry name" value="Cyt_c_biogenesis_CcsA/CcmC"/>
</dbReference>
<evidence type="ECO:0000313" key="9">
    <source>
        <dbReference type="Proteomes" id="UP000198636"/>
    </source>
</evidence>
<feature type="domain" description="Cytochrome c assembly protein" evidence="7">
    <location>
        <begin position="65"/>
        <end position="267"/>
    </location>
</feature>
<feature type="transmembrane region" description="Helical" evidence="6">
    <location>
        <begin position="33"/>
        <end position="50"/>
    </location>
</feature>
<dbReference type="RefSeq" id="WP_091539459.1">
    <property type="nucleotide sequence ID" value="NZ_FMUS01000002.1"/>
</dbReference>
<gene>
    <name evidence="8" type="ORF">SAMN03080606_00438</name>
</gene>
<protein>
    <submittedName>
        <fullName evidence="8">Cytochrome c-type biogenesis protein CcsB</fullName>
    </submittedName>
</protein>
<name>A0A1G5BJM6_9FIRM</name>
<feature type="transmembrane region" description="Helical" evidence="6">
    <location>
        <begin position="179"/>
        <end position="200"/>
    </location>
</feature>
<dbReference type="NCBIfam" id="TIGR03144">
    <property type="entry name" value="cytochr_II_ccsB"/>
    <property type="match status" value="1"/>
</dbReference>
<organism evidence="8 9">
    <name type="scientific">Alkaliphilus peptidifermentans DSM 18978</name>
    <dbReference type="NCBI Taxonomy" id="1120976"/>
    <lineage>
        <taxon>Bacteria</taxon>
        <taxon>Bacillati</taxon>
        <taxon>Bacillota</taxon>
        <taxon>Clostridia</taxon>
        <taxon>Peptostreptococcales</taxon>
        <taxon>Natronincolaceae</taxon>
        <taxon>Alkaliphilus</taxon>
    </lineage>
</organism>
<keyword evidence="9" id="KW-1185">Reference proteome</keyword>
<evidence type="ECO:0000256" key="3">
    <source>
        <dbReference type="ARBA" id="ARBA00022748"/>
    </source>
</evidence>
<dbReference type="GO" id="GO:0005886">
    <property type="term" value="C:plasma membrane"/>
    <property type="evidence" value="ECO:0007669"/>
    <property type="project" value="TreeGrafter"/>
</dbReference>
<dbReference type="InterPro" id="IPR002541">
    <property type="entry name" value="Cyt_c_assembly"/>
</dbReference>
<dbReference type="STRING" id="1120976.SAMN03080606_00438"/>
<accession>A0A1G5BJM6</accession>
<dbReference type="PANTHER" id="PTHR30071">
    <property type="entry name" value="HEME EXPORTER PROTEIN C"/>
    <property type="match status" value="1"/>
</dbReference>
<dbReference type="GO" id="GO:0020037">
    <property type="term" value="F:heme binding"/>
    <property type="evidence" value="ECO:0007669"/>
    <property type="project" value="InterPro"/>
</dbReference>
<reference evidence="8 9" key="1">
    <citation type="submission" date="2016-10" db="EMBL/GenBank/DDBJ databases">
        <authorList>
            <person name="de Groot N.N."/>
        </authorList>
    </citation>
    <scope>NUCLEOTIDE SEQUENCE [LARGE SCALE GENOMIC DNA]</scope>
    <source>
        <strain evidence="8 9">DSM 18978</strain>
    </source>
</reference>
<evidence type="ECO:0000313" key="8">
    <source>
        <dbReference type="EMBL" id="SCX90335.1"/>
    </source>
</evidence>
<keyword evidence="5 6" id="KW-0472">Membrane</keyword>
<evidence type="ECO:0000256" key="2">
    <source>
        <dbReference type="ARBA" id="ARBA00022692"/>
    </source>
</evidence>
<dbReference type="OrthoDB" id="9814290at2"/>
<keyword evidence="4 6" id="KW-1133">Transmembrane helix</keyword>
<dbReference type="PANTHER" id="PTHR30071:SF1">
    <property type="entry name" value="CYTOCHROME B_B6 PROTEIN-RELATED"/>
    <property type="match status" value="1"/>
</dbReference>
<feature type="transmembrane region" description="Helical" evidence="6">
    <location>
        <begin position="215"/>
        <end position="230"/>
    </location>
</feature>
<dbReference type="InterPro" id="IPR017562">
    <property type="entry name" value="Cyt_c_biogenesis_CcsA"/>
</dbReference>
<dbReference type="EMBL" id="FMUS01000002">
    <property type="protein sequence ID" value="SCX90335.1"/>
    <property type="molecule type" value="Genomic_DNA"/>
</dbReference>
<dbReference type="GO" id="GO:0017004">
    <property type="term" value="P:cytochrome complex assembly"/>
    <property type="evidence" value="ECO:0007669"/>
    <property type="project" value="UniProtKB-KW"/>
</dbReference>
<evidence type="ECO:0000256" key="5">
    <source>
        <dbReference type="ARBA" id="ARBA00023136"/>
    </source>
</evidence>
<dbReference type="Pfam" id="PF01578">
    <property type="entry name" value="Cytochrom_C_asm"/>
    <property type="match status" value="1"/>
</dbReference>